<protein>
    <recommendedName>
        <fullName evidence="4">Prostaglandin E synthase 2</fullName>
        <ecNumber evidence="3">5.3.99.3</ecNumber>
    </recommendedName>
    <alternativeName>
        <fullName evidence="17">Microsomal prostaglandin E synthase 2</fullName>
    </alternativeName>
</protein>
<dbReference type="InterPro" id="IPR011767">
    <property type="entry name" value="GLR_AS"/>
</dbReference>
<dbReference type="PROSITE" id="PS51354">
    <property type="entry name" value="GLUTAREDOXIN_2"/>
    <property type="match status" value="1"/>
</dbReference>
<dbReference type="Gene3D" id="6.20.200.30">
    <property type="match status" value="1"/>
</dbReference>
<accession>A0ABM1C1D8</accession>
<organism evidence="20 21">
    <name type="scientific">Limulus polyphemus</name>
    <name type="common">Atlantic horseshoe crab</name>
    <dbReference type="NCBI Taxonomy" id="6850"/>
    <lineage>
        <taxon>Eukaryota</taxon>
        <taxon>Metazoa</taxon>
        <taxon>Ecdysozoa</taxon>
        <taxon>Arthropoda</taxon>
        <taxon>Chelicerata</taxon>
        <taxon>Merostomata</taxon>
        <taxon>Xiphosura</taxon>
        <taxon>Limulidae</taxon>
        <taxon>Limulus</taxon>
    </lineage>
</organism>
<keyword evidence="6" id="KW-0444">Lipid biosynthesis</keyword>
<dbReference type="InterPro" id="IPR034335">
    <property type="entry name" value="PGES2_C"/>
</dbReference>
<sequence length="410" mass="46933">MAACLSTGVGFVTKSLVFFSTKHKIPDFRILTRFASSSTYAKSSKVEFFSSTTKRVIVGSIFGSFVGGFYAYKTFPSNKLKSSERKQQYVASHAEFLTDNYIVPPDIKPSRHVKGTSDALGLKLSLYQYQTCPFCCKVRAFLEYYSIPYDVIEVNPVLRQQIKFSKYKKVPILLIEDEKGCQQLNDSTVIISLLSTHLMDSKVGLDEIANMYAPLKYIDEESGKEVSEVMNRYFLMFGDKTPLSRSEEDIKEERKWRRWADDVLVHMLSPNIYQTPREALQAFHYFSKVGDWEANFPIWERYLVIYVGAAAMYLVGKRLKKKYSLKENVRESLYDACREWNIAIGKDRIFLGGNMPNLADLAVYGVLNSIEGCEAFQDLLKNTKIGPWYFRTKEAVSNHYGSKATQARIS</sequence>
<evidence type="ECO:0000256" key="2">
    <source>
        <dbReference type="ARBA" id="ARBA00007409"/>
    </source>
</evidence>
<evidence type="ECO:0000313" key="21">
    <source>
        <dbReference type="RefSeq" id="XP_013792542.1"/>
    </source>
</evidence>
<proteinExistence type="inferred from homology"/>
<dbReference type="Proteomes" id="UP000694941">
    <property type="component" value="Unplaced"/>
</dbReference>
<dbReference type="CDD" id="cd03040">
    <property type="entry name" value="GST_N_mPGES2"/>
    <property type="match status" value="1"/>
</dbReference>
<dbReference type="PANTHER" id="PTHR12782:SF5">
    <property type="entry name" value="PROSTAGLANDIN E SYNTHASE 2"/>
    <property type="match status" value="1"/>
</dbReference>
<evidence type="ECO:0000256" key="3">
    <source>
        <dbReference type="ARBA" id="ARBA00012203"/>
    </source>
</evidence>
<evidence type="ECO:0000256" key="18">
    <source>
        <dbReference type="ARBA" id="ARBA00037847"/>
    </source>
</evidence>
<dbReference type="InterPro" id="IPR004045">
    <property type="entry name" value="Glutathione_S-Trfase_N"/>
</dbReference>
<dbReference type="InterPro" id="IPR034334">
    <property type="entry name" value="PGES2"/>
</dbReference>
<keyword evidence="13" id="KW-0275">Fatty acid biosynthesis</keyword>
<dbReference type="RefSeq" id="XP_013792542.1">
    <property type="nucleotide sequence ID" value="XM_013937088.2"/>
</dbReference>
<dbReference type="InterPro" id="IPR036249">
    <property type="entry name" value="Thioredoxin-like_sf"/>
</dbReference>
<dbReference type="SFLD" id="SFLDG01203">
    <property type="entry name" value="Prostaglandin_E_synthase_like1"/>
    <property type="match status" value="1"/>
</dbReference>
<keyword evidence="20" id="KW-1185">Reference proteome</keyword>
<dbReference type="PROSITE" id="PS00195">
    <property type="entry name" value="GLUTAREDOXIN_1"/>
    <property type="match status" value="1"/>
</dbReference>
<keyword evidence="9" id="KW-0276">Fatty acid metabolism</keyword>
<evidence type="ECO:0000256" key="15">
    <source>
        <dbReference type="ARBA" id="ARBA00023930"/>
    </source>
</evidence>
<evidence type="ECO:0000256" key="4">
    <source>
        <dbReference type="ARBA" id="ARBA00019474"/>
    </source>
</evidence>
<keyword evidence="7" id="KW-0643">Prostaglandin biosynthesis</keyword>
<keyword evidence="5" id="KW-0644">Prostaglandin metabolism</keyword>
<keyword evidence="14" id="KW-0413">Isomerase</keyword>
<dbReference type="SFLD" id="SFLDG01182">
    <property type="entry name" value="Prostaglandin_E_synthase_like"/>
    <property type="match status" value="1"/>
</dbReference>
<comment type="pathway">
    <text evidence="1">Lipid metabolism; prostaglandin biosynthesis.</text>
</comment>
<comment type="similarity">
    <text evidence="2">Belongs to the GST superfamily.</text>
</comment>
<dbReference type="Gene3D" id="3.40.30.10">
    <property type="entry name" value="Glutaredoxin"/>
    <property type="match status" value="1"/>
</dbReference>
<dbReference type="InterPro" id="IPR040079">
    <property type="entry name" value="Glutathione_S-Trfase"/>
</dbReference>
<gene>
    <name evidence="21" type="primary">LOC106476424</name>
</gene>
<evidence type="ECO:0000256" key="8">
    <source>
        <dbReference type="ARBA" id="ARBA00022692"/>
    </source>
</evidence>
<comment type="catalytic activity">
    <reaction evidence="15">
        <text>prostaglandin H2 = (12S)-hydroxy-(5Z,8E,10E)-heptadecatrienoate + malonaldehyde</text>
        <dbReference type="Rhea" id="RHEA:48644"/>
        <dbReference type="ChEBI" id="CHEBI:57405"/>
        <dbReference type="ChEBI" id="CHEBI:90694"/>
        <dbReference type="ChEBI" id="CHEBI:566274"/>
    </reaction>
    <physiologicalReaction direction="left-to-right" evidence="15">
        <dbReference type="Rhea" id="RHEA:48645"/>
    </physiologicalReaction>
</comment>
<feature type="domain" description="GST N-terminal" evidence="19">
    <location>
        <begin position="122"/>
        <end position="202"/>
    </location>
</feature>
<evidence type="ECO:0000256" key="11">
    <source>
        <dbReference type="ARBA" id="ARBA00023098"/>
    </source>
</evidence>
<dbReference type="SUPFAM" id="SSF52833">
    <property type="entry name" value="Thioredoxin-like"/>
    <property type="match status" value="1"/>
</dbReference>
<evidence type="ECO:0000313" key="20">
    <source>
        <dbReference type="Proteomes" id="UP000694941"/>
    </source>
</evidence>
<keyword evidence="12" id="KW-0472">Membrane</keyword>
<reference evidence="21" key="1">
    <citation type="submission" date="2025-08" db="UniProtKB">
        <authorList>
            <consortium name="RefSeq"/>
        </authorList>
    </citation>
    <scope>IDENTIFICATION</scope>
    <source>
        <tissue evidence="21">Muscle</tissue>
    </source>
</reference>
<keyword evidence="8" id="KW-0812">Transmembrane</keyword>
<evidence type="ECO:0000259" key="19">
    <source>
        <dbReference type="PROSITE" id="PS50404"/>
    </source>
</evidence>
<dbReference type="PROSITE" id="PS50404">
    <property type="entry name" value="GST_NTER"/>
    <property type="match status" value="1"/>
</dbReference>
<evidence type="ECO:0000256" key="14">
    <source>
        <dbReference type="ARBA" id="ARBA00023235"/>
    </source>
</evidence>
<dbReference type="PANTHER" id="PTHR12782">
    <property type="entry name" value="MICROSOMAL PROSTAGLANDIN E SYNTHASE-2"/>
    <property type="match status" value="1"/>
</dbReference>
<dbReference type="SUPFAM" id="SSF47616">
    <property type="entry name" value="GST C-terminal domain-like"/>
    <property type="match status" value="1"/>
</dbReference>
<keyword evidence="11" id="KW-0443">Lipid metabolism</keyword>
<dbReference type="CDD" id="cd03197">
    <property type="entry name" value="GST_C_mPGES2"/>
    <property type="match status" value="1"/>
</dbReference>
<dbReference type="Gene3D" id="1.20.1050.10">
    <property type="match status" value="1"/>
</dbReference>
<evidence type="ECO:0000256" key="7">
    <source>
        <dbReference type="ARBA" id="ARBA00022585"/>
    </source>
</evidence>
<name>A0ABM1C1D8_LIMPO</name>
<dbReference type="Pfam" id="PF13417">
    <property type="entry name" value="GST_N_3"/>
    <property type="match status" value="1"/>
</dbReference>
<keyword evidence="10" id="KW-1133">Transmembrane helix</keyword>
<evidence type="ECO:0000256" key="5">
    <source>
        <dbReference type="ARBA" id="ARBA00022501"/>
    </source>
</evidence>
<evidence type="ECO:0000256" key="13">
    <source>
        <dbReference type="ARBA" id="ARBA00023160"/>
    </source>
</evidence>
<evidence type="ECO:0000256" key="17">
    <source>
        <dbReference type="ARBA" id="ARBA00031041"/>
    </source>
</evidence>
<evidence type="ECO:0000256" key="9">
    <source>
        <dbReference type="ARBA" id="ARBA00022832"/>
    </source>
</evidence>
<evidence type="ECO:0000256" key="10">
    <source>
        <dbReference type="ARBA" id="ARBA00022989"/>
    </source>
</evidence>
<evidence type="ECO:0000256" key="1">
    <source>
        <dbReference type="ARBA" id="ARBA00004702"/>
    </source>
</evidence>
<comment type="subcellular location">
    <subcellularLocation>
        <location evidence="18">Endomembrane system</location>
        <topology evidence="18">Single-pass membrane protein</topology>
    </subcellularLocation>
</comment>
<evidence type="ECO:0000256" key="16">
    <source>
        <dbReference type="ARBA" id="ARBA00023931"/>
    </source>
</evidence>
<evidence type="ECO:0000256" key="6">
    <source>
        <dbReference type="ARBA" id="ARBA00022516"/>
    </source>
</evidence>
<dbReference type="InterPro" id="IPR036282">
    <property type="entry name" value="Glutathione-S-Trfase_C_sf"/>
</dbReference>
<comment type="catalytic activity">
    <reaction evidence="16">
        <text>prostaglandin H2 = prostaglandin E2</text>
        <dbReference type="Rhea" id="RHEA:12893"/>
        <dbReference type="ChEBI" id="CHEBI:57405"/>
        <dbReference type="ChEBI" id="CHEBI:606564"/>
        <dbReference type="EC" id="5.3.99.3"/>
    </reaction>
    <physiologicalReaction direction="left-to-right" evidence="16">
        <dbReference type="Rhea" id="RHEA:12894"/>
    </physiologicalReaction>
</comment>
<evidence type="ECO:0000256" key="12">
    <source>
        <dbReference type="ARBA" id="ARBA00023136"/>
    </source>
</evidence>
<dbReference type="GeneID" id="106476424"/>
<dbReference type="EC" id="5.3.99.3" evidence="3"/>
<dbReference type="SFLD" id="SFLDS00019">
    <property type="entry name" value="Glutathione_Transferase_(cytos"/>
    <property type="match status" value="1"/>
</dbReference>